<dbReference type="Proteomes" id="UP000199062">
    <property type="component" value="Unassembled WGS sequence"/>
</dbReference>
<dbReference type="PANTHER" id="PTHR11527">
    <property type="entry name" value="HEAT-SHOCK PROTEIN 20 FAMILY MEMBER"/>
    <property type="match status" value="1"/>
</dbReference>
<dbReference type="RefSeq" id="WP_089817759.1">
    <property type="nucleotide sequence ID" value="NZ_FOZK01000003.1"/>
</dbReference>
<dbReference type="OrthoDB" id="198277at2157"/>
<dbReference type="InterPro" id="IPR008978">
    <property type="entry name" value="HSP20-like_chaperone"/>
</dbReference>
<dbReference type="STRING" id="767519.SAMN05216559_3335"/>
<evidence type="ECO:0000259" key="4">
    <source>
        <dbReference type="PROSITE" id="PS01031"/>
    </source>
</evidence>
<proteinExistence type="inferred from homology"/>
<dbReference type="PROSITE" id="PS01031">
    <property type="entry name" value="SHSP"/>
    <property type="match status" value="1"/>
</dbReference>
<comment type="similarity">
    <text evidence="1 2">Belongs to the small heat shock protein (HSP20) family.</text>
</comment>
<feature type="region of interest" description="Disordered" evidence="3">
    <location>
        <begin position="30"/>
        <end position="53"/>
    </location>
</feature>
<dbReference type="InterPro" id="IPR002068">
    <property type="entry name" value="A-crystallin/Hsp20_dom"/>
</dbReference>
<dbReference type="SUPFAM" id="SSF49764">
    <property type="entry name" value="HSP20-like chaperones"/>
    <property type="match status" value="1"/>
</dbReference>
<keyword evidence="6" id="KW-1185">Reference proteome</keyword>
<evidence type="ECO:0000256" key="2">
    <source>
        <dbReference type="RuleBase" id="RU003616"/>
    </source>
</evidence>
<sequence>MRRANDPFEQMEAIFEQMRRSMLGAQGAAGRPMLGDGTQAGPTLTADGSHDAGVTVEERDGEYVVLADLPGFEREEIDLTFDDGVLTIDGTHEVTDDHEYRQRTVSESVRIPAEVVVDDVNATYRNGVLEVTLPVEAAASDAVRIDVE</sequence>
<reference evidence="5 6" key="1">
    <citation type="submission" date="2016-10" db="EMBL/GenBank/DDBJ databases">
        <authorList>
            <person name="de Groot N.N."/>
        </authorList>
    </citation>
    <scope>NUCLEOTIDE SEQUENCE [LARGE SCALE GENOMIC DNA]</scope>
    <source>
        <strain evidence="5 6">CGMCC 1.10457</strain>
    </source>
</reference>
<feature type="domain" description="SHSP" evidence="4">
    <location>
        <begin position="45"/>
        <end position="148"/>
    </location>
</feature>
<dbReference type="AlphaFoldDB" id="A0A1I6LXA6"/>
<dbReference type="InterPro" id="IPR031107">
    <property type="entry name" value="Small_HSP"/>
</dbReference>
<gene>
    <name evidence="5" type="ORF">SAMN05216559_3335</name>
</gene>
<dbReference type="CDD" id="cd06464">
    <property type="entry name" value="ACD_sHsps-like"/>
    <property type="match status" value="1"/>
</dbReference>
<evidence type="ECO:0000313" key="6">
    <source>
        <dbReference type="Proteomes" id="UP000199062"/>
    </source>
</evidence>
<dbReference type="Pfam" id="PF00011">
    <property type="entry name" value="HSP20"/>
    <property type="match status" value="1"/>
</dbReference>
<organism evidence="5 6">
    <name type="scientific">Halomicrobium zhouii</name>
    <dbReference type="NCBI Taxonomy" id="767519"/>
    <lineage>
        <taxon>Archaea</taxon>
        <taxon>Methanobacteriati</taxon>
        <taxon>Methanobacteriota</taxon>
        <taxon>Stenosarchaea group</taxon>
        <taxon>Halobacteria</taxon>
        <taxon>Halobacteriales</taxon>
        <taxon>Haloarculaceae</taxon>
        <taxon>Halomicrobium</taxon>
    </lineage>
</organism>
<name>A0A1I6LXA6_9EURY</name>
<evidence type="ECO:0000256" key="3">
    <source>
        <dbReference type="SAM" id="MobiDB-lite"/>
    </source>
</evidence>
<accession>A0A1I6LXA6</accession>
<evidence type="ECO:0000256" key="1">
    <source>
        <dbReference type="PROSITE-ProRule" id="PRU00285"/>
    </source>
</evidence>
<dbReference type="Gene3D" id="2.60.40.790">
    <property type="match status" value="1"/>
</dbReference>
<evidence type="ECO:0000313" key="5">
    <source>
        <dbReference type="EMBL" id="SFS08014.1"/>
    </source>
</evidence>
<dbReference type="EMBL" id="FOZK01000003">
    <property type="protein sequence ID" value="SFS08014.1"/>
    <property type="molecule type" value="Genomic_DNA"/>
</dbReference>
<protein>
    <submittedName>
        <fullName evidence="5">HSP20 family protein</fullName>
    </submittedName>
</protein>